<dbReference type="Gene3D" id="3.30.565.10">
    <property type="entry name" value="Histidine kinase-like ATPase, C-terminal domain"/>
    <property type="match status" value="1"/>
</dbReference>
<feature type="region of interest" description="Disordered" evidence="3">
    <location>
        <begin position="1113"/>
        <end position="1136"/>
    </location>
</feature>
<evidence type="ECO:0000256" key="3">
    <source>
        <dbReference type="SAM" id="MobiDB-lite"/>
    </source>
</evidence>
<sequence>MGAISELPFETARERDLYLYYQPLFSQRFAPDHIPRSSCDTTLSAFAQLATLRLSTRRALISLIDRTNEHILAEATQTLSLQSDLVHNDQDELWFGCTTLPRSLGLCEKALKILPPAKGGPRPASWSLSPLIINDLTRDDRFKDRPFVTSRPSLRFYAAMPIRTKSGFNIGTLSVMDDRPREGLNDVDIRFLDDMVITIMAHLEMTRVKEAHRRSEKMVKGLEVFVEGRSPLREWWLDTKTNEGWGPHDSKYGAEAQSRMKGKSQSDSDSTPALKEHISVSNAMKPEVVGHFEPRDSPSPRSYPKLAVDTRAKAKGHRTAESQPVLATHRDSDPISVVSSSRSQERLSCLASASNTSTTFAPTRPSKEEGQHPAGSKQNIRTVTTDFQETMLYTNLKDMFSRASNIIRECIEVDGTIFLDATIGTFGGRTGESHRRLGQLESMGRRSQESIISFGEEERWKTPTGDTETSELGIDGSDSGQQSKKTSAEGRDEKQKTCGILGLSTAEKPSLGGDEASESYVPVTETFLQVLLRKYPRGQVFDLCEGGALIPSMKNTRQIAEDVAKAGSRSSKKILPGRKPRESAKQAEAKAILQMLPGARSVIFSPLWDSRRERWFAGSFAWTTRATRVLTRTEDLNYLTAFGNSVMADVARLDAVASDQAKSDFISSVSHELRTPLHGILASVEFLQDTTVDLFQDSMIDTIERCGRTLLDTIQHVLDFAKINNFTKPKKKERKVEGRSNEGSPSSTMGLSIDIDLSVITEDVIDCMYAGDEFQRNSSLVVADEAGGFPSEGLGRSGVDDNDTAQKQSVLKKERLEVIMDIGWRSNWAFNTQSGALRRILMNLFGNALKYTDAGWVKVSLQSKDIKSTPSQSQQSIITITVSDSGRGISQEFLHSHLFTPFTQENSINPGTGLGLSIVLQIVRSLRGTIDVKSEQGVGTEVKVSLTLTQVPLLPQLPMDVKYENLALSARKKTSGLTLGLVGFDIHSSISKTRASILNIESEPSLSLQSSLEDMATVWFDMKVAPSASWKTSPPDIYIANETPGPHDAFGGAPIIVLCSNASMYRAYARRNKQATQRKGNGLVYFVAKPCGPHKLAKAFAFCLGIASQSRTDQRSRASPLPTPLGNLDSPQSLFEVSPRSPGSELSVHLGEQHLRGEYFPVSAGLPPRIPSRPSESSTSAADSRKVDRLKPKLLLVEDNEINLRLLETFISKNNFEYDTAVNGLLALQVFQNARRPYDIVFMDISMPVMNGMDSSREIRNLERERGQKPAMIIALTGLASATAQQEAFSNGINMFLTKPVRFSELRKILNDWTPDEDMQESKAC</sequence>
<feature type="domain" description="Histidine kinase" evidence="4">
    <location>
        <begin position="668"/>
        <end position="950"/>
    </location>
</feature>
<keyword evidence="1 2" id="KW-0597">Phosphoprotein</keyword>
<reference evidence="6" key="1">
    <citation type="journal article" date="2020" name="Stud. Mycol.">
        <title>101 Dothideomycetes genomes: a test case for predicting lifestyles and emergence of pathogens.</title>
        <authorList>
            <person name="Haridas S."/>
            <person name="Albert R."/>
            <person name="Binder M."/>
            <person name="Bloem J."/>
            <person name="Labutti K."/>
            <person name="Salamov A."/>
            <person name="Andreopoulos B."/>
            <person name="Baker S."/>
            <person name="Barry K."/>
            <person name="Bills G."/>
            <person name="Bluhm B."/>
            <person name="Cannon C."/>
            <person name="Castanera R."/>
            <person name="Culley D."/>
            <person name="Daum C."/>
            <person name="Ezra D."/>
            <person name="Gonzalez J."/>
            <person name="Henrissat B."/>
            <person name="Kuo A."/>
            <person name="Liang C."/>
            <person name="Lipzen A."/>
            <person name="Lutzoni F."/>
            <person name="Magnuson J."/>
            <person name="Mondo S."/>
            <person name="Nolan M."/>
            <person name="Ohm R."/>
            <person name="Pangilinan J."/>
            <person name="Park H.-J."/>
            <person name="Ramirez L."/>
            <person name="Alfaro M."/>
            <person name="Sun H."/>
            <person name="Tritt A."/>
            <person name="Yoshinaga Y."/>
            <person name="Zwiers L.-H."/>
            <person name="Turgeon B."/>
            <person name="Goodwin S."/>
            <person name="Spatafora J."/>
            <person name="Crous P."/>
            <person name="Grigoriev I."/>
        </authorList>
    </citation>
    <scope>NUCLEOTIDE SEQUENCE</scope>
    <source>
        <strain evidence="6">CBS 207.26</strain>
    </source>
</reference>
<dbReference type="InterPro" id="IPR029016">
    <property type="entry name" value="GAF-like_dom_sf"/>
</dbReference>
<feature type="region of interest" description="Disordered" evidence="3">
    <location>
        <begin position="246"/>
        <end position="380"/>
    </location>
</feature>
<dbReference type="InterPro" id="IPR003594">
    <property type="entry name" value="HATPase_dom"/>
</dbReference>
<dbReference type="InterPro" id="IPR011006">
    <property type="entry name" value="CheY-like_superfamily"/>
</dbReference>
<feature type="modified residue" description="4-aspartylphosphate" evidence="2">
    <location>
        <position position="1244"/>
    </location>
</feature>
<dbReference type="FunFam" id="1.10.287.130:FF:000023">
    <property type="entry name" value="Sensor histidine kinase/response regulator, putative"/>
    <property type="match status" value="1"/>
</dbReference>
<dbReference type="InterPro" id="IPR003661">
    <property type="entry name" value="HisK_dim/P_dom"/>
</dbReference>
<dbReference type="Proteomes" id="UP000800200">
    <property type="component" value="Unassembled WGS sequence"/>
</dbReference>
<dbReference type="PROSITE" id="PS50109">
    <property type="entry name" value="HIS_KIN"/>
    <property type="match status" value="1"/>
</dbReference>
<feature type="domain" description="Response regulatory" evidence="5">
    <location>
        <begin position="1193"/>
        <end position="1314"/>
    </location>
</feature>
<dbReference type="SUPFAM" id="SSF55781">
    <property type="entry name" value="GAF domain-like"/>
    <property type="match status" value="1"/>
</dbReference>
<feature type="compositionally biased region" description="Basic and acidic residues" evidence="3">
    <location>
        <begin position="486"/>
        <end position="496"/>
    </location>
</feature>
<dbReference type="InterPro" id="IPR001789">
    <property type="entry name" value="Sig_transdc_resp-reg_receiver"/>
</dbReference>
<feature type="region of interest" description="Disordered" evidence="3">
    <location>
        <begin position="428"/>
        <end position="498"/>
    </location>
</feature>
<dbReference type="SMART" id="SM00448">
    <property type="entry name" value="REC"/>
    <property type="match status" value="1"/>
</dbReference>
<evidence type="ECO:0000259" key="5">
    <source>
        <dbReference type="PROSITE" id="PS50110"/>
    </source>
</evidence>
<proteinExistence type="predicted"/>
<dbReference type="Gene3D" id="1.10.287.130">
    <property type="match status" value="1"/>
</dbReference>
<dbReference type="SMART" id="SM00388">
    <property type="entry name" value="HisKA"/>
    <property type="match status" value="1"/>
</dbReference>
<dbReference type="InterPro" id="IPR036097">
    <property type="entry name" value="HisK_dim/P_sf"/>
</dbReference>
<keyword evidence="7" id="KW-1185">Reference proteome</keyword>
<dbReference type="GO" id="GO:0000155">
    <property type="term" value="F:phosphorelay sensor kinase activity"/>
    <property type="evidence" value="ECO:0007669"/>
    <property type="project" value="InterPro"/>
</dbReference>
<dbReference type="CDD" id="cd17546">
    <property type="entry name" value="REC_hyHK_CKI1_RcsC-like"/>
    <property type="match status" value="1"/>
</dbReference>
<dbReference type="SUPFAM" id="SSF47384">
    <property type="entry name" value="Homodimeric domain of signal transducing histidine kinase"/>
    <property type="match status" value="1"/>
</dbReference>
<accession>A0A6A6E6H3</accession>
<dbReference type="PANTHER" id="PTHR43719">
    <property type="entry name" value="TWO-COMPONENT HISTIDINE KINASE"/>
    <property type="match status" value="1"/>
</dbReference>
<evidence type="ECO:0000256" key="1">
    <source>
        <dbReference type="ARBA" id="ARBA00022553"/>
    </source>
</evidence>
<name>A0A6A6E6H3_9PEZI</name>
<protein>
    <recommendedName>
        <fullName evidence="8">Sensor histidine kinase-like protein/response regulator</fullName>
    </recommendedName>
</protein>
<feature type="compositionally biased region" description="Polar residues" evidence="3">
    <location>
        <begin position="351"/>
        <end position="361"/>
    </location>
</feature>
<dbReference type="Gene3D" id="3.40.50.2300">
    <property type="match status" value="1"/>
</dbReference>
<dbReference type="EMBL" id="ML994632">
    <property type="protein sequence ID" value="KAF2185780.1"/>
    <property type="molecule type" value="Genomic_DNA"/>
</dbReference>
<dbReference type="InterPro" id="IPR005467">
    <property type="entry name" value="His_kinase_dom"/>
</dbReference>
<evidence type="ECO:0000256" key="2">
    <source>
        <dbReference type="PROSITE-ProRule" id="PRU00169"/>
    </source>
</evidence>
<organism evidence="6 7">
    <name type="scientific">Zopfia rhizophila CBS 207.26</name>
    <dbReference type="NCBI Taxonomy" id="1314779"/>
    <lineage>
        <taxon>Eukaryota</taxon>
        <taxon>Fungi</taxon>
        <taxon>Dikarya</taxon>
        <taxon>Ascomycota</taxon>
        <taxon>Pezizomycotina</taxon>
        <taxon>Dothideomycetes</taxon>
        <taxon>Dothideomycetes incertae sedis</taxon>
        <taxon>Zopfiaceae</taxon>
        <taxon>Zopfia</taxon>
    </lineage>
</organism>
<evidence type="ECO:0000259" key="4">
    <source>
        <dbReference type="PROSITE" id="PS50109"/>
    </source>
</evidence>
<dbReference type="FunFam" id="3.30.450.40:FF:000083">
    <property type="entry name" value="Sensor histidine kinase/response regulator, putative (AFU_orthologue AFUA_4G00660)"/>
    <property type="match status" value="1"/>
</dbReference>
<evidence type="ECO:0008006" key="8">
    <source>
        <dbReference type="Google" id="ProtNLM"/>
    </source>
</evidence>
<dbReference type="Pfam" id="PF02518">
    <property type="entry name" value="HATPase_c"/>
    <property type="match status" value="1"/>
</dbReference>
<dbReference type="PROSITE" id="PS50110">
    <property type="entry name" value="RESPONSE_REGULATORY"/>
    <property type="match status" value="1"/>
</dbReference>
<feature type="region of interest" description="Disordered" evidence="3">
    <location>
        <begin position="1162"/>
        <end position="1185"/>
    </location>
</feature>
<dbReference type="PANTHER" id="PTHR43719:SF69">
    <property type="entry name" value="HISTIDINE KINASE G7"/>
    <property type="match status" value="1"/>
</dbReference>
<evidence type="ECO:0000313" key="7">
    <source>
        <dbReference type="Proteomes" id="UP000800200"/>
    </source>
</evidence>
<feature type="compositionally biased region" description="Basic and acidic residues" evidence="3">
    <location>
        <begin position="288"/>
        <end position="298"/>
    </location>
</feature>
<dbReference type="OrthoDB" id="303614at2759"/>
<dbReference type="SUPFAM" id="SSF55874">
    <property type="entry name" value="ATPase domain of HSP90 chaperone/DNA topoisomerase II/histidine kinase"/>
    <property type="match status" value="1"/>
</dbReference>
<dbReference type="InterPro" id="IPR050956">
    <property type="entry name" value="2C_system_His_kinase"/>
</dbReference>
<dbReference type="CDD" id="cd00082">
    <property type="entry name" value="HisKA"/>
    <property type="match status" value="1"/>
</dbReference>
<dbReference type="InterPro" id="IPR004358">
    <property type="entry name" value="Sig_transdc_His_kin-like_C"/>
</dbReference>
<dbReference type="SMART" id="SM00387">
    <property type="entry name" value="HATPase_c"/>
    <property type="match status" value="1"/>
</dbReference>
<dbReference type="PRINTS" id="PR00344">
    <property type="entry name" value="BCTRLSENSOR"/>
</dbReference>
<gene>
    <name evidence="6" type="ORF">K469DRAFT_707446</name>
</gene>
<dbReference type="SUPFAM" id="SSF52172">
    <property type="entry name" value="CheY-like"/>
    <property type="match status" value="1"/>
</dbReference>
<dbReference type="Gene3D" id="3.30.450.40">
    <property type="match status" value="1"/>
</dbReference>
<dbReference type="InterPro" id="IPR036890">
    <property type="entry name" value="HATPase_C_sf"/>
</dbReference>
<feature type="compositionally biased region" description="Low complexity" evidence="3">
    <location>
        <begin position="1172"/>
        <end position="1182"/>
    </location>
</feature>
<dbReference type="Pfam" id="PF00512">
    <property type="entry name" value="HisKA"/>
    <property type="match status" value="1"/>
</dbReference>
<evidence type="ECO:0000313" key="6">
    <source>
        <dbReference type="EMBL" id="KAF2185780.1"/>
    </source>
</evidence>
<dbReference type="Pfam" id="PF00072">
    <property type="entry name" value="Response_reg"/>
    <property type="match status" value="1"/>
</dbReference>